<feature type="modified residue" description="N6-(pyridoxal phosphate)lysine" evidence="11">
    <location>
        <position position="44"/>
    </location>
</feature>
<dbReference type="Pfam" id="PF00291">
    <property type="entry name" value="PALP"/>
    <property type="match status" value="1"/>
</dbReference>
<dbReference type="Proteomes" id="UP000063964">
    <property type="component" value="Chromosome"/>
</dbReference>
<comment type="catalytic activity">
    <reaction evidence="9">
        <text>O-acetyl-L-serine + hydrogen sulfide = L-cysteine + acetate</text>
        <dbReference type="Rhea" id="RHEA:14829"/>
        <dbReference type="ChEBI" id="CHEBI:29919"/>
        <dbReference type="ChEBI" id="CHEBI:30089"/>
        <dbReference type="ChEBI" id="CHEBI:35235"/>
        <dbReference type="ChEBI" id="CHEBI:58340"/>
        <dbReference type="EC" id="2.5.1.47"/>
    </reaction>
</comment>
<evidence type="ECO:0000256" key="7">
    <source>
        <dbReference type="ARBA" id="ARBA00022898"/>
    </source>
</evidence>
<dbReference type="EMBL" id="CP014230">
    <property type="protein sequence ID" value="AMD92984.1"/>
    <property type="molecule type" value="Genomic_DNA"/>
</dbReference>
<evidence type="ECO:0000256" key="4">
    <source>
        <dbReference type="ARBA" id="ARBA00012681"/>
    </source>
</evidence>
<dbReference type="GO" id="GO:0005737">
    <property type="term" value="C:cytoplasm"/>
    <property type="evidence" value="ECO:0007669"/>
    <property type="project" value="UniProtKB-ARBA"/>
</dbReference>
<dbReference type="EC" id="2.5.1.47" evidence="4"/>
<organism evidence="13 14">
    <name type="scientific">Desulfomicrobium orale DSM 12838</name>
    <dbReference type="NCBI Taxonomy" id="888061"/>
    <lineage>
        <taxon>Bacteria</taxon>
        <taxon>Pseudomonadati</taxon>
        <taxon>Thermodesulfobacteriota</taxon>
        <taxon>Desulfovibrionia</taxon>
        <taxon>Desulfovibrionales</taxon>
        <taxon>Desulfomicrobiaceae</taxon>
        <taxon>Desulfomicrobium</taxon>
    </lineage>
</organism>
<dbReference type="InterPro" id="IPR005856">
    <property type="entry name" value="Cys_synth"/>
</dbReference>
<dbReference type="InterPro" id="IPR005859">
    <property type="entry name" value="CysK"/>
</dbReference>
<evidence type="ECO:0000256" key="11">
    <source>
        <dbReference type="PIRSR" id="PIRSR605856-51"/>
    </source>
</evidence>
<comment type="similarity">
    <text evidence="3">Belongs to the cysteine synthase/cystathionine beta-synthase family.</text>
</comment>
<accession>A0A0X8JQ92</accession>
<comment type="pathway">
    <text evidence="2">Amino-acid biosynthesis; L-cysteine biosynthesis; L-cysteine from L-serine: step 2/2.</text>
</comment>
<dbReference type="GO" id="GO:0004124">
    <property type="term" value="F:cysteine synthase activity"/>
    <property type="evidence" value="ECO:0007669"/>
    <property type="project" value="UniProtKB-EC"/>
</dbReference>
<keyword evidence="8" id="KW-0198">Cysteine biosynthesis</keyword>
<dbReference type="NCBIfam" id="TIGR01139">
    <property type="entry name" value="cysK"/>
    <property type="match status" value="1"/>
</dbReference>
<evidence type="ECO:0000313" key="13">
    <source>
        <dbReference type="EMBL" id="AMD92984.1"/>
    </source>
</evidence>
<dbReference type="OrthoDB" id="9815130at2"/>
<dbReference type="InterPro" id="IPR036052">
    <property type="entry name" value="TrpB-like_PALP_sf"/>
</dbReference>
<dbReference type="InterPro" id="IPR001926">
    <property type="entry name" value="TrpB-like_PALP"/>
</dbReference>
<keyword evidence="7 10" id="KW-0663">Pyridoxal phosphate</keyword>
<feature type="domain" description="Tryptophan synthase beta chain-like PALP" evidence="12">
    <location>
        <begin position="9"/>
        <end position="294"/>
    </location>
</feature>
<sequence>MPVADSMLELVGNTPLVRLSRLGRDCPAEVVVKLESANPLSSIKDRIALNMIREAESSGRLKPGMTVVEPTSGNTGIGLAFVCAVRGYRLVLTMPESMSVERRTLLSALGAELVLTPAAAGMAGAVAEAEKILAATSSAFMPDQFANPDNPAMHEKTTAQELWRDAEGRLDAFVAGVGTGGTLTGVARALKKYNPDLLAVAVEPAASPLLSGGAAGPHKIQGIGANFVPKTLDRSLVDRIIPVDAEEAMRTARLLAREEGILCGISSGANVWAALSLAKESEMCGRRIATVICDTGERYLSTELFNPERI</sequence>
<keyword evidence="6" id="KW-0808">Transferase</keyword>
<feature type="binding site" evidence="10">
    <location>
        <position position="74"/>
    </location>
    <ligand>
        <name>pyridoxal 5'-phosphate</name>
        <dbReference type="ChEBI" id="CHEBI:597326"/>
    </ligand>
</feature>
<name>A0A0X8JQ92_9BACT</name>
<dbReference type="NCBIfam" id="TIGR01136">
    <property type="entry name" value="cysKM"/>
    <property type="match status" value="1"/>
</dbReference>
<evidence type="ECO:0000313" key="14">
    <source>
        <dbReference type="Proteomes" id="UP000063964"/>
    </source>
</evidence>
<evidence type="ECO:0000256" key="8">
    <source>
        <dbReference type="ARBA" id="ARBA00023192"/>
    </source>
</evidence>
<dbReference type="Gene3D" id="3.40.50.1100">
    <property type="match status" value="2"/>
</dbReference>
<gene>
    <name evidence="13" type="ORF">AXF15_07625</name>
</gene>
<evidence type="ECO:0000256" key="10">
    <source>
        <dbReference type="PIRSR" id="PIRSR605856-50"/>
    </source>
</evidence>
<keyword evidence="14" id="KW-1185">Reference proteome</keyword>
<feature type="binding site" evidence="10">
    <location>
        <begin position="178"/>
        <end position="182"/>
    </location>
    <ligand>
        <name>pyridoxal 5'-phosphate</name>
        <dbReference type="ChEBI" id="CHEBI:597326"/>
    </ligand>
</feature>
<evidence type="ECO:0000256" key="2">
    <source>
        <dbReference type="ARBA" id="ARBA00004962"/>
    </source>
</evidence>
<dbReference type="SUPFAM" id="SSF53686">
    <property type="entry name" value="Tryptophan synthase beta subunit-like PLP-dependent enzymes"/>
    <property type="match status" value="1"/>
</dbReference>
<proteinExistence type="inferred from homology"/>
<dbReference type="STRING" id="888061.AXF15_07625"/>
<feature type="binding site" evidence="10">
    <location>
        <position position="266"/>
    </location>
    <ligand>
        <name>pyridoxal 5'-phosphate</name>
        <dbReference type="ChEBI" id="CHEBI:597326"/>
    </ligand>
</feature>
<dbReference type="RefSeq" id="WP_066605556.1">
    <property type="nucleotide sequence ID" value="NZ_CP014230.1"/>
</dbReference>
<reference evidence="14" key="1">
    <citation type="submission" date="2016-02" db="EMBL/GenBank/DDBJ databases">
        <authorList>
            <person name="Holder M.E."/>
            <person name="Ajami N.J."/>
            <person name="Petrosino J.F."/>
        </authorList>
    </citation>
    <scope>NUCLEOTIDE SEQUENCE [LARGE SCALE GENOMIC DNA]</scope>
    <source>
        <strain evidence="14">DSM 12838</strain>
    </source>
</reference>
<evidence type="ECO:0000256" key="5">
    <source>
        <dbReference type="ARBA" id="ARBA00022605"/>
    </source>
</evidence>
<evidence type="ECO:0000256" key="1">
    <source>
        <dbReference type="ARBA" id="ARBA00001933"/>
    </source>
</evidence>
<evidence type="ECO:0000259" key="12">
    <source>
        <dbReference type="Pfam" id="PF00291"/>
    </source>
</evidence>
<protein>
    <recommendedName>
        <fullName evidence="4">cysteine synthase</fullName>
        <ecNumber evidence="4">2.5.1.47</ecNumber>
    </recommendedName>
</protein>
<dbReference type="AlphaFoldDB" id="A0A0X8JQ92"/>
<dbReference type="InterPro" id="IPR050214">
    <property type="entry name" value="Cys_Synth/Cystath_Beta-Synth"/>
</dbReference>
<evidence type="ECO:0000256" key="6">
    <source>
        <dbReference type="ARBA" id="ARBA00022679"/>
    </source>
</evidence>
<dbReference type="KEGG" id="doa:AXF15_07625"/>
<dbReference type="PANTHER" id="PTHR10314">
    <property type="entry name" value="CYSTATHIONINE BETA-SYNTHASE"/>
    <property type="match status" value="1"/>
</dbReference>
<dbReference type="GO" id="GO:0006535">
    <property type="term" value="P:cysteine biosynthetic process from serine"/>
    <property type="evidence" value="ECO:0007669"/>
    <property type="project" value="InterPro"/>
</dbReference>
<evidence type="ECO:0000256" key="9">
    <source>
        <dbReference type="ARBA" id="ARBA00047931"/>
    </source>
</evidence>
<keyword evidence="5" id="KW-0028">Amino-acid biosynthesis</keyword>
<dbReference type="CDD" id="cd01561">
    <property type="entry name" value="CBS_like"/>
    <property type="match status" value="1"/>
</dbReference>
<dbReference type="FunFam" id="3.40.50.1100:FF:000067">
    <property type="entry name" value="Cysteine synthase"/>
    <property type="match status" value="1"/>
</dbReference>
<comment type="cofactor">
    <cofactor evidence="1 10">
        <name>pyridoxal 5'-phosphate</name>
        <dbReference type="ChEBI" id="CHEBI:597326"/>
    </cofactor>
</comment>
<evidence type="ECO:0000256" key="3">
    <source>
        <dbReference type="ARBA" id="ARBA00007103"/>
    </source>
</evidence>